<proteinExistence type="inferred from homology"/>
<keyword evidence="5 9" id="KW-0547">Nucleotide-binding</keyword>
<feature type="site" description="Transition state stabilizer" evidence="9">
    <location>
        <position position="238"/>
    </location>
</feature>
<comment type="subunit">
    <text evidence="9">Homodimer.</text>
</comment>
<dbReference type="GO" id="GO:0006085">
    <property type="term" value="P:acetyl-CoA biosynthetic process"/>
    <property type="evidence" value="ECO:0007669"/>
    <property type="project" value="UniProtKB-UniRule"/>
</dbReference>
<dbReference type="GO" id="GO:0000287">
    <property type="term" value="F:magnesium ion binding"/>
    <property type="evidence" value="ECO:0007669"/>
    <property type="project" value="UniProtKB-UniRule"/>
</dbReference>
<keyword evidence="4 9" id="KW-0479">Metal-binding</keyword>
<dbReference type="GO" id="GO:0006083">
    <property type="term" value="P:acetate metabolic process"/>
    <property type="evidence" value="ECO:0007669"/>
    <property type="project" value="TreeGrafter"/>
</dbReference>
<dbReference type="InterPro" id="IPR000890">
    <property type="entry name" value="Aliphatic_acid_kin_short-chain"/>
</dbReference>
<evidence type="ECO:0000256" key="6">
    <source>
        <dbReference type="ARBA" id="ARBA00022777"/>
    </source>
</evidence>
<keyword evidence="6 9" id="KW-0418">Kinase</keyword>
<evidence type="ECO:0000313" key="11">
    <source>
        <dbReference type="EMBL" id="PIW14856.1"/>
    </source>
</evidence>
<dbReference type="EC" id="2.7.2.1" evidence="9"/>
<dbReference type="EMBL" id="PFFQ01000055">
    <property type="protein sequence ID" value="PIW14856.1"/>
    <property type="molecule type" value="Genomic_DNA"/>
</dbReference>
<feature type="binding site" evidence="9">
    <location>
        <position position="18"/>
    </location>
    <ligand>
        <name>ATP</name>
        <dbReference type="ChEBI" id="CHEBI:30616"/>
    </ligand>
</feature>
<keyword evidence="3 9" id="KW-0808">Transferase</keyword>
<dbReference type="PROSITE" id="PS01076">
    <property type="entry name" value="ACETATE_KINASE_2"/>
    <property type="match status" value="1"/>
</dbReference>
<keyword evidence="8 9" id="KW-0460">Magnesium</keyword>
<evidence type="ECO:0000256" key="7">
    <source>
        <dbReference type="ARBA" id="ARBA00022840"/>
    </source>
</evidence>
<feature type="binding site" evidence="9">
    <location>
        <position position="11"/>
    </location>
    <ligand>
        <name>Mg(2+)</name>
        <dbReference type="ChEBI" id="CHEBI:18420"/>
    </ligand>
</feature>
<feature type="site" description="Transition state stabilizer" evidence="9">
    <location>
        <position position="178"/>
    </location>
</feature>
<dbReference type="UniPathway" id="UPA00340">
    <property type="reaction ID" value="UER00458"/>
</dbReference>
<sequence>MHQAAAILVLNAGSSSLKFSLLRLSDQTELLKGLAERLGEENPQIKFQAPEEKIVKLPPNARHAQALEHLHQEWGPLSEQVDLISIGHRVVHGGERFQEPTPINVEVIAHLKDLIPLAPLHNPANLAGIEAALHNWPEVPQFAVFDTAFHQTLPEIAYRYALPESYYRDHAIRRYGFHGISHRYVSERLKACVSSEQTRRIISAHLGNGCSLAAIYEGVSCDTTMGFTPLEGLMMGTRSGDLDPGILLYLLDSQNMSHAELNRLLNKTSGLLGLSGLSNDVRSLIEAMQAGHAGAKLALEIFAYRTAKAIAALCVPLKGLDTLIFTGGIGENAAWLREKIIGHLGFLGLEINLEKNANCQAQESCISLTHAPGAWVIPTREEWMIAKECALALEKEDKK</sequence>
<evidence type="ECO:0000256" key="4">
    <source>
        <dbReference type="ARBA" id="ARBA00022723"/>
    </source>
</evidence>
<reference evidence="11 12" key="1">
    <citation type="submission" date="2017-09" db="EMBL/GenBank/DDBJ databases">
        <title>Depth-based differentiation of microbial function through sediment-hosted aquifers and enrichment of novel symbionts in the deep terrestrial subsurface.</title>
        <authorList>
            <person name="Probst A.J."/>
            <person name="Ladd B."/>
            <person name="Jarett J.K."/>
            <person name="Geller-Mcgrath D.E."/>
            <person name="Sieber C.M."/>
            <person name="Emerson J.B."/>
            <person name="Anantharaman K."/>
            <person name="Thomas B.C."/>
            <person name="Malmstrom R."/>
            <person name="Stieglmeier M."/>
            <person name="Klingl A."/>
            <person name="Woyke T."/>
            <person name="Ryan C.M."/>
            <person name="Banfield J.F."/>
        </authorList>
    </citation>
    <scope>NUCLEOTIDE SEQUENCE [LARGE SCALE GENOMIC DNA]</scope>
    <source>
        <strain evidence="11">CG17_big_fil_post_rev_8_21_14_2_50_48_46</strain>
    </source>
</reference>
<dbReference type="InterPro" id="IPR004372">
    <property type="entry name" value="Ac/propionate_kinase"/>
</dbReference>
<evidence type="ECO:0000256" key="3">
    <source>
        <dbReference type="ARBA" id="ARBA00022679"/>
    </source>
</evidence>
<dbReference type="Proteomes" id="UP000231019">
    <property type="component" value="Unassembled WGS sequence"/>
</dbReference>
<dbReference type="NCBIfam" id="TIGR00016">
    <property type="entry name" value="ackA"/>
    <property type="match status" value="1"/>
</dbReference>
<evidence type="ECO:0000313" key="12">
    <source>
        <dbReference type="Proteomes" id="UP000231019"/>
    </source>
</evidence>
<evidence type="ECO:0000256" key="1">
    <source>
        <dbReference type="ARBA" id="ARBA00008748"/>
    </source>
</evidence>
<dbReference type="PANTHER" id="PTHR21060:SF21">
    <property type="entry name" value="ACETATE KINASE"/>
    <property type="match status" value="1"/>
</dbReference>
<comment type="function">
    <text evidence="9">Catalyzes the formation of acetyl phosphate from acetate and ATP. Can also catalyze the reverse reaction.</text>
</comment>
<comment type="cofactor">
    <cofactor evidence="9">
        <name>Mg(2+)</name>
        <dbReference type="ChEBI" id="CHEBI:18420"/>
    </cofactor>
    <cofactor evidence="9">
        <name>Mn(2+)</name>
        <dbReference type="ChEBI" id="CHEBI:29035"/>
    </cofactor>
    <text evidence="9">Mg(2+). Can also accept Mn(2+).</text>
</comment>
<comment type="pathway">
    <text evidence="9">Metabolic intermediate biosynthesis; acetyl-CoA biosynthesis; acetyl-CoA from acetate: step 1/2.</text>
</comment>
<feature type="binding site" evidence="9">
    <location>
        <position position="89"/>
    </location>
    <ligand>
        <name>substrate</name>
    </ligand>
</feature>
<comment type="similarity">
    <text evidence="1 9 10">Belongs to the acetokinase family.</text>
</comment>
<feature type="binding site" evidence="9">
    <location>
        <begin position="328"/>
        <end position="332"/>
    </location>
    <ligand>
        <name>ATP</name>
        <dbReference type="ChEBI" id="CHEBI:30616"/>
    </ligand>
</feature>
<dbReference type="PRINTS" id="PR00471">
    <property type="entry name" value="ACETATEKNASE"/>
</dbReference>
<protein>
    <recommendedName>
        <fullName evidence="9">Acetate kinase</fullName>
        <ecNumber evidence="9">2.7.2.1</ecNumber>
    </recommendedName>
    <alternativeName>
        <fullName evidence="9">Acetokinase</fullName>
    </alternativeName>
</protein>
<dbReference type="InterPro" id="IPR043129">
    <property type="entry name" value="ATPase_NBD"/>
</dbReference>
<dbReference type="GO" id="GO:0005524">
    <property type="term" value="F:ATP binding"/>
    <property type="evidence" value="ECO:0007669"/>
    <property type="project" value="UniProtKB-KW"/>
</dbReference>
<keyword evidence="7 9" id="KW-0067">ATP-binding</keyword>
<dbReference type="HAMAP" id="MF_00020">
    <property type="entry name" value="Acetate_kinase"/>
    <property type="match status" value="1"/>
</dbReference>
<feature type="active site" description="Proton donor/acceptor" evidence="9">
    <location>
        <position position="146"/>
    </location>
</feature>
<feature type="binding site" evidence="9">
    <location>
        <begin position="205"/>
        <end position="209"/>
    </location>
    <ligand>
        <name>ATP</name>
        <dbReference type="ChEBI" id="CHEBI:30616"/>
    </ligand>
</feature>
<gene>
    <name evidence="9" type="primary">ackA</name>
    <name evidence="11" type="ORF">COW36_19590</name>
</gene>
<dbReference type="InterPro" id="IPR023865">
    <property type="entry name" value="Aliphatic_acid_kinase_CS"/>
</dbReference>
<dbReference type="Gene3D" id="3.30.420.40">
    <property type="match status" value="2"/>
</dbReference>
<comment type="caution">
    <text evidence="11">The sequence shown here is derived from an EMBL/GenBank/DDBJ whole genome shotgun (WGS) entry which is preliminary data.</text>
</comment>
<evidence type="ECO:0000256" key="9">
    <source>
        <dbReference type="HAMAP-Rule" id="MF_00020"/>
    </source>
</evidence>
<name>A0A2M7FZW6_9BACT</name>
<dbReference type="GO" id="GO:0008776">
    <property type="term" value="F:acetate kinase activity"/>
    <property type="evidence" value="ECO:0007669"/>
    <property type="project" value="UniProtKB-UniRule"/>
</dbReference>
<dbReference type="PROSITE" id="PS01075">
    <property type="entry name" value="ACETATE_KINASE_1"/>
    <property type="match status" value="1"/>
</dbReference>
<dbReference type="PANTHER" id="PTHR21060">
    <property type="entry name" value="ACETATE KINASE"/>
    <property type="match status" value="1"/>
</dbReference>
<keyword evidence="2 9" id="KW-0963">Cytoplasm</keyword>
<dbReference type="AlphaFoldDB" id="A0A2M7FZW6"/>
<feature type="binding site" evidence="9">
    <location>
        <position position="381"/>
    </location>
    <ligand>
        <name>Mg(2+)</name>
        <dbReference type="ChEBI" id="CHEBI:18420"/>
    </ligand>
</feature>
<evidence type="ECO:0000256" key="10">
    <source>
        <dbReference type="RuleBase" id="RU003835"/>
    </source>
</evidence>
<dbReference type="GO" id="GO:0005829">
    <property type="term" value="C:cytosol"/>
    <property type="evidence" value="ECO:0007669"/>
    <property type="project" value="TreeGrafter"/>
</dbReference>
<evidence type="ECO:0000256" key="2">
    <source>
        <dbReference type="ARBA" id="ARBA00022490"/>
    </source>
</evidence>
<accession>A0A2M7FZW6</accession>
<dbReference type="SUPFAM" id="SSF53067">
    <property type="entry name" value="Actin-like ATPase domain"/>
    <property type="match status" value="2"/>
</dbReference>
<evidence type="ECO:0000256" key="8">
    <source>
        <dbReference type="ARBA" id="ARBA00022842"/>
    </source>
</evidence>
<dbReference type="PIRSF" id="PIRSF000722">
    <property type="entry name" value="Acetate_prop_kin"/>
    <property type="match status" value="1"/>
</dbReference>
<feature type="binding site" evidence="9">
    <location>
        <begin position="280"/>
        <end position="282"/>
    </location>
    <ligand>
        <name>ATP</name>
        <dbReference type="ChEBI" id="CHEBI:30616"/>
    </ligand>
</feature>
<organism evidence="11 12">
    <name type="scientific">bacterium (Candidatus Blackallbacteria) CG17_big_fil_post_rev_8_21_14_2_50_48_46</name>
    <dbReference type="NCBI Taxonomy" id="2014261"/>
    <lineage>
        <taxon>Bacteria</taxon>
        <taxon>Candidatus Blackallbacteria</taxon>
    </lineage>
</organism>
<evidence type="ECO:0000256" key="5">
    <source>
        <dbReference type="ARBA" id="ARBA00022741"/>
    </source>
</evidence>
<dbReference type="CDD" id="cd24010">
    <property type="entry name" value="ASKHA_NBD_AcK_PK"/>
    <property type="match status" value="1"/>
</dbReference>
<comment type="subcellular location">
    <subcellularLocation>
        <location evidence="9">Cytoplasm</location>
    </subcellularLocation>
</comment>
<comment type="catalytic activity">
    <reaction evidence="9">
        <text>acetate + ATP = acetyl phosphate + ADP</text>
        <dbReference type="Rhea" id="RHEA:11352"/>
        <dbReference type="ChEBI" id="CHEBI:22191"/>
        <dbReference type="ChEBI" id="CHEBI:30089"/>
        <dbReference type="ChEBI" id="CHEBI:30616"/>
        <dbReference type="ChEBI" id="CHEBI:456216"/>
        <dbReference type="EC" id="2.7.2.1"/>
    </reaction>
</comment>
<dbReference type="Pfam" id="PF00871">
    <property type="entry name" value="Acetate_kinase"/>
    <property type="match status" value="1"/>
</dbReference>